<evidence type="ECO:0000256" key="7">
    <source>
        <dbReference type="ARBA" id="ARBA00023069"/>
    </source>
</evidence>
<evidence type="ECO:0000313" key="11">
    <source>
        <dbReference type="EMBL" id="KAJ8265605.1"/>
    </source>
</evidence>
<evidence type="ECO:0000313" key="12">
    <source>
        <dbReference type="Proteomes" id="UP001152803"/>
    </source>
</evidence>
<proteinExistence type="inferred from homology"/>
<dbReference type="AlphaFoldDB" id="A0A9Q1DCF6"/>
<protein>
    <recommendedName>
        <fullName evidence="4">Dynein regulatory complex protein 10</fullName>
    </recommendedName>
</protein>
<evidence type="ECO:0000256" key="8">
    <source>
        <dbReference type="ARBA" id="ARBA00023212"/>
    </source>
</evidence>
<dbReference type="PANTHER" id="PTHR31598:SF1">
    <property type="entry name" value="DYNEIN REGULATORY COMPLEX PROTEIN 10"/>
    <property type="match status" value="1"/>
</dbReference>
<evidence type="ECO:0000256" key="3">
    <source>
        <dbReference type="ARBA" id="ARBA00009071"/>
    </source>
</evidence>
<evidence type="ECO:0000256" key="1">
    <source>
        <dbReference type="ARBA" id="ARBA00003029"/>
    </source>
</evidence>
<keyword evidence="7" id="KW-0969">Cilium</keyword>
<evidence type="ECO:0000256" key="10">
    <source>
        <dbReference type="SAM" id="Coils"/>
    </source>
</evidence>
<evidence type="ECO:0000256" key="2">
    <source>
        <dbReference type="ARBA" id="ARBA00004611"/>
    </source>
</evidence>
<keyword evidence="10" id="KW-0175">Coiled coil</keyword>
<reference evidence="11" key="1">
    <citation type="journal article" date="2023" name="Science">
        <title>Genome structures resolve the early diversification of teleost fishes.</title>
        <authorList>
            <person name="Parey E."/>
            <person name="Louis A."/>
            <person name="Montfort J."/>
            <person name="Bouchez O."/>
            <person name="Roques C."/>
            <person name="Iampietro C."/>
            <person name="Lluch J."/>
            <person name="Castinel A."/>
            <person name="Donnadieu C."/>
            <person name="Desvignes T."/>
            <person name="Floi Bucao C."/>
            <person name="Jouanno E."/>
            <person name="Wen M."/>
            <person name="Mejri S."/>
            <person name="Dirks R."/>
            <person name="Jansen H."/>
            <person name="Henkel C."/>
            <person name="Chen W.J."/>
            <person name="Zahm M."/>
            <person name="Cabau C."/>
            <person name="Klopp C."/>
            <person name="Thompson A.W."/>
            <person name="Robinson-Rechavi M."/>
            <person name="Braasch I."/>
            <person name="Lecointre G."/>
            <person name="Bobe J."/>
            <person name="Postlethwait J.H."/>
            <person name="Berthelot C."/>
            <person name="Roest Crollius H."/>
            <person name="Guiguen Y."/>
        </authorList>
    </citation>
    <scope>NUCLEOTIDE SEQUENCE</scope>
    <source>
        <strain evidence="11">Concon-B</strain>
    </source>
</reference>
<sequence length="342" mass="39540">MTLPAFFMGSKEDSSNPLDTSRDELAALEIQRVDGVLEDCIWNVEALQLLPAIMADLDRLSLVLGPTLVGALKEHYFLGEQLDAHRLEQAEGQGMPAELEQSFGCCLWTILRHLRARPAVCRELRAKATAGQYSKMAEGLKELQGLLMQKMLMGPAEVRERNRHLKELSIRHRKNMEMVTKLEHEVEEATKQNDIAKQDKLIRRLKVSMHLTMKESDEVLDSMEHEVEEQKRADRTASEARCNEMQQEADKLQVQLKSLAIENRESETSLRKKKARVETEIENWIQKYDADMAEKQAELEELLRLHAQEQEEVLRLEELCGRMESWRLEQKQDEEPEVIVDE</sequence>
<dbReference type="EMBL" id="JAFJMO010000010">
    <property type="protein sequence ID" value="KAJ8265605.1"/>
    <property type="molecule type" value="Genomic_DNA"/>
</dbReference>
<comment type="function">
    <text evidence="1">Component of the nexin-dynein regulatory complex (N-DRC), a key regulator of ciliary/flagellar motility which maintains the alignment and integrity of the distal axoneme and regulates microtubule sliding in motile axonemes.</text>
</comment>
<dbReference type="InterPro" id="IPR042815">
    <property type="entry name" value="DRC10"/>
</dbReference>
<organism evidence="11 12">
    <name type="scientific">Conger conger</name>
    <name type="common">Conger eel</name>
    <name type="synonym">Muraena conger</name>
    <dbReference type="NCBI Taxonomy" id="82655"/>
    <lineage>
        <taxon>Eukaryota</taxon>
        <taxon>Metazoa</taxon>
        <taxon>Chordata</taxon>
        <taxon>Craniata</taxon>
        <taxon>Vertebrata</taxon>
        <taxon>Euteleostomi</taxon>
        <taxon>Actinopterygii</taxon>
        <taxon>Neopterygii</taxon>
        <taxon>Teleostei</taxon>
        <taxon>Anguilliformes</taxon>
        <taxon>Congridae</taxon>
        <taxon>Conger</taxon>
    </lineage>
</organism>
<evidence type="ECO:0000256" key="4">
    <source>
        <dbReference type="ARBA" id="ARBA00021752"/>
    </source>
</evidence>
<keyword evidence="5" id="KW-0963">Cytoplasm</keyword>
<comment type="subcellular location">
    <subcellularLocation>
        <location evidence="2">Cytoplasm</location>
        <location evidence="2">Cytoskeleton</location>
        <location evidence="2">Flagellum axoneme</location>
    </subcellularLocation>
</comment>
<accession>A0A9Q1DCF6</accession>
<gene>
    <name evidence="11" type="ORF">COCON_G00147040</name>
</gene>
<evidence type="ECO:0000256" key="6">
    <source>
        <dbReference type="ARBA" id="ARBA00022846"/>
    </source>
</evidence>
<keyword evidence="8" id="KW-0206">Cytoskeleton</keyword>
<keyword evidence="6" id="KW-0282">Flagellum</keyword>
<evidence type="ECO:0000256" key="5">
    <source>
        <dbReference type="ARBA" id="ARBA00022490"/>
    </source>
</evidence>
<dbReference type="OrthoDB" id="536093at2759"/>
<comment type="similarity">
    <text evidence="3">Belongs to the DRC10 family.</text>
</comment>
<feature type="coiled-coil region" evidence="10">
    <location>
        <begin position="179"/>
        <end position="319"/>
    </location>
</feature>
<dbReference type="PANTHER" id="PTHR31598">
    <property type="entry name" value="IQ DOMAIN-CONTAINING PROTEIN D"/>
    <property type="match status" value="1"/>
</dbReference>
<comment type="caution">
    <text evidence="11">The sequence shown here is derived from an EMBL/GenBank/DDBJ whole genome shotgun (WGS) entry which is preliminary data.</text>
</comment>
<keyword evidence="9" id="KW-0966">Cell projection</keyword>
<keyword evidence="12" id="KW-1185">Reference proteome</keyword>
<evidence type="ECO:0000256" key="9">
    <source>
        <dbReference type="ARBA" id="ARBA00023273"/>
    </source>
</evidence>
<name>A0A9Q1DCF6_CONCO</name>
<dbReference type="Proteomes" id="UP001152803">
    <property type="component" value="Unassembled WGS sequence"/>
</dbReference>